<feature type="transmembrane region" description="Helical" evidence="2">
    <location>
        <begin position="6"/>
        <end position="24"/>
    </location>
</feature>
<keyword evidence="4" id="KW-1185">Reference proteome</keyword>
<evidence type="ECO:0000256" key="1">
    <source>
        <dbReference type="ARBA" id="ARBA00022748"/>
    </source>
</evidence>
<protein>
    <submittedName>
        <fullName evidence="3">C-type cytochrome biogenesis protein CcmI</fullName>
    </submittedName>
</protein>
<gene>
    <name evidence="3" type="primary">ccmI</name>
    <name evidence="3" type="ORF">PFY00_08560</name>
</gene>
<evidence type="ECO:0000313" key="3">
    <source>
        <dbReference type="EMBL" id="MDA7424773.1"/>
    </source>
</evidence>
<keyword evidence="1" id="KW-0201">Cytochrome c-type biogenesis</keyword>
<evidence type="ECO:0000256" key="2">
    <source>
        <dbReference type="SAM" id="Phobius"/>
    </source>
</evidence>
<evidence type="ECO:0000313" key="4">
    <source>
        <dbReference type="Proteomes" id="UP001210720"/>
    </source>
</evidence>
<dbReference type="InterPro" id="IPR017560">
    <property type="entry name" value="Cyt_c_biogenesis_CcmI"/>
</dbReference>
<comment type="caution">
    <text evidence="3">The sequence shown here is derived from an EMBL/GenBank/DDBJ whole genome shotgun (WGS) entry which is preliminary data.</text>
</comment>
<keyword evidence="2" id="KW-0472">Membrane</keyword>
<sequence>MTLFWIATGLMALSAAALMALALLRGRRDTGPAEAFDLQVYRDQLKEIERDTARGVIAPDEAERLRTEVSRRILAADSAASAARDADGQPLGRGGLIVAGLMGAVVLGGGFGLYSQLGAPGYPDLPLKQRIAAAAEAMQDRPSQAEAESQVPAQPQVDADEKYLDLVVKLRGAVAERPDDLQGLRLLARSEAALGNYSAAWKAQDRIIALKGEDATAKDYSDLADMLVLAAGGYVSPEAQTALEQTLIRDPQNGVARYYGGLMLAQTGRPDSAFRLWDRLLRQSPPDAPWVAPIRQQIEDMAWRAGVADYTLPEADTLRGPTAEDIENAGEMSAEDRAAMIQNMVAGLAERLGSEGGPPEEWARLINALMVLGRADEAKAILTDARMAFADAPEALALINQTATQAGLGE</sequence>
<dbReference type="RefSeq" id="WP_271432115.1">
    <property type="nucleotide sequence ID" value="NZ_JAQIOY010000002.1"/>
</dbReference>
<organism evidence="3 4">
    <name type="scientific">Thalassococcus lentus</name>
    <dbReference type="NCBI Taxonomy" id="1210524"/>
    <lineage>
        <taxon>Bacteria</taxon>
        <taxon>Pseudomonadati</taxon>
        <taxon>Pseudomonadota</taxon>
        <taxon>Alphaproteobacteria</taxon>
        <taxon>Rhodobacterales</taxon>
        <taxon>Roseobacteraceae</taxon>
        <taxon>Thalassococcus</taxon>
    </lineage>
</organism>
<dbReference type="SUPFAM" id="SSF48452">
    <property type="entry name" value="TPR-like"/>
    <property type="match status" value="1"/>
</dbReference>
<accession>A0ABT4XS41</accession>
<keyword evidence="2" id="KW-0812">Transmembrane</keyword>
<proteinExistence type="predicted"/>
<dbReference type="NCBIfam" id="TIGR03142">
    <property type="entry name" value="cytochro_ccmI"/>
    <property type="match status" value="1"/>
</dbReference>
<reference evidence="3 4" key="1">
    <citation type="submission" date="2023-01" db="EMBL/GenBank/DDBJ databases">
        <title>Thalassococcus onchidii sp. nov., isolated from a marine invertebrate from the South China Sea.</title>
        <authorList>
            <person name="Xu S."/>
            <person name="Liu Z."/>
            <person name="Xu Y."/>
        </authorList>
    </citation>
    <scope>NUCLEOTIDE SEQUENCE [LARGE SCALE GENOMIC DNA]</scope>
    <source>
        <strain evidence="3 4">KCTC 32084</strain>
    </source>
</reference>
<feature type="transmembrane region" description="Helical" evidence="2">
    <location>
        <begin position="94"/>
        <end position="114"/>
    </location>
</feature>
<dbReference type="InterPro" id="IPR011990">
    <property type="entry name" value="TPR-like_helical_dom_sf"/>
</dbReference>
<name>A0ABT4XS41_9RHOB</name>
<dbReference type="EMBL" id="JAQIOY010000002">
    <property type="protein sequence ID" value="MDA7424773.1"/>
    <property type="molecule type" value="Genomic_DNA"/>
</dbReference>
<dbReference type="Gene3D" id="1.25.40.10">
    <property type="entry name" value="Tetratricopeptide repeat domain"/>
    <property type="match status" value="1"/>
</dbReference>
<keyword evidence="2" id="KW-1133">Transmembrane helix</keyword>
<dbReference type="Proteomes" id="UP001210720">
    <property type="component" value="Unassembled WGS sequence"/>
</dbReference>